<dbReference type="PROSITE" id="PS50887">
    <property type="entry name" value="GGDEF"/>
    <property type="match status" value="1"/>
</dbReference>
<dbReference type="PANTHER" id="PTHR45138">
    <property type="entry name" value="REGULATORY COMPONENTS OF SENSORY TRANSDUCTION SYSTEM"/>
    <property type="match status" value="1"/>
</dbReference>
<dbReference type="FunFam" id="3.30.70.270:FF:000001">
    <property type="entry name" value="Diguanylate cyclase domain protein"/>
    <property type="match status" value="1"/>
</dbReference>
<dbReference type="InterPro" id="IPR050469">
    <property type="entry name" value="Diguanylate_Cyclase"/>
</dbReference>
<dbReference type="Gene3D" id="3.30.450.20">
    <property type="entry name" value="PAS domain"/>
    <property type="match status" value="2"/>
</dbReference>
<dbReference type="InterPro" id="IPR029151">
    <property type="entry name" value="Sensor-like_sf"/>
</dbReference>
<evidence type="ECO:0000256" key="2">
    <source>
        <dbReference type="ARBA" id="ARBA00012528"/>
    </source>
</evidence>
<dbReference type="InterPro" id="IPR029787">
    <property type="entry name" value="Nucleotide_cyclase"/>
</dbReference>
<reference evidence="10 11" key="1">
    <citation type="submission" date="2017-10" db="EMBL/GenBank/DDBJ databases">
        <title>Two draft genome sequences of Pusillimonas sp. strains isolated from a nitrate- and radionuclide-contaminated groundwater in Russia.</title>
        <authorList>
            <person name="Grouzdev D.S."/>
            <person name="Tourova T.P."/>
            <person name="Goeva M.A."/>
            <person name="Babich T.L."/>
            <person name="Sokolova D.S."/>
            <person name="Abdullin R."/>
            <person name="Poltaraus A.B."/>
            <person name="Toshchakov S.V."/>
            <person name="Nazina T.N."/>
        </authorList>
    </citation>
    <scope>NUCLEOTIDE SEQUENCE [LARGE SCALE GENOMIC DNA]</scope>
    <source>
        <strain evidence="10 11">JR1/69-3-13</strain>
    </source>
</reference>
<dbReference type="Pfam" id="PF02743">
    <property type="entry name" value="dCache_1"/>
    <property type="match status" value="1"/>
</dbReference>
<evidence type="ECO:0000256" key="5">
    <source>
        <dbReference type="ARBA" id="ARBA00022989"/>
    </source>
</evidence>
<dbReference type="CDD" id="cd12912">
    <property type="entry name" value="PDC2_MCP_like"/>
    <property type="match status" value="1"/>
</dbReference>
<keyword evidence="4 8" id="KW-0812">Transmembrane</keyword>
<keyword evidence="3" id="KW-1003">Cell membrane</keyword>
<evidence type="ECO:0000256" key="1">
    <source>
        <dbReference type="ARBA" id="ARBA00004651"/>
    </source>
</evidence>
<evidence type="ECO:0000259" key="9">
    <source>
        <dbReference type="PROSITE" id="PS50887"/>
    </source>
</evidence>
<protein>
    <recommendedName>
        <fullName evidence="2">diguanylate cyclase</fullName>
        <ecNumber evidence="2">2.7.7.65</ecNumber>
    </recommendedName>
</protein>
<evidence type="ECO:0000256" key="6">
    <source>
        <dbReference type="ARBA" id="ARBA00023136"/>
    </source>
</evidence>
<evidence type="ECO:0000313" key="10">
    <source>
        <dbReference type="EMBL" id="PLC49593.1"/>
    </source>
</evidence>
<comment type="catalytic activity">
    <reaction evidence="7">
        <text>2 GTP = 3',3'-c-di-GMP + 2 diphosphate</text>
        <dbReference type="Rhea" id="RHEA:24898"/>
        <dbReference type="ChEBI" id="CHEBI:33019"/>
        <dbReference type="ChEBI" id="CHEBI:37565"/>
        <dbReference type="ChEBI" id="CHEBI:58805"/>
        <dbReference type="EC" id="2.7.7.65"/>
    </reaction>
</comment>
<dbReference type="RefSeq" id="WP_102074144.1">
    <property type="nucleotide sequence ID" value="NZ_PDNW01000009.1"/>
</dbReference>
<sequence>MAFHNLIDLRRLILTLAIAATSITLINSLHAIYAVQREELIAGALNANRVYAGKLAETSGGFLRSAQSQLAYSAGVLAPLMENEAGLANEAKRLLTQTESFNSVVIVNAAGVIISTSPETLQVKGRQLVTPSERQSLEAKRPLITEPFVAPSGNLVISISHPVVAADGSYLGYVAGTIYLQATNILNDILGKHYHDDGSYIYVVDRSRTLIYHPQKHRIGERISGNSVIEAVILGQSGAQAVTNSQGKAMLAGYAAIGEAGWGVVAQRPKEATLAGLDNYVFSVVSKILPIELLTLVLIWLTAGSISKPLRQLAHGAGNMDDGNSEATISGTRSWYFEAEQLKLALLKGVRLMHGKINQLRLDSSTDPMTRLLNRRGLQEALERYESSGQSFSAISVDIDHFKNVNDTFGHDVGDDVIKELANIIRTSARKGDTLCRAGGEEFLLILPDTNLDMAKEVAERLRLQVAERAIPLVGSITISLGIAHRPGSSDTIESVLKLADHALYEAKRTGRNRSVVA</sequence>
<evidence type="ECO:0000256" key="7">
    <source>
        <dbReference type="ARBA" id="ARBA00034247"/>
    </source>
</evidence>
<evidence type="ECO:0000313" key="11">
    <source>
        <dbReference type="Proteomes" id="UP000234190"/>
    </source>
</evidence>
<keyword evidence="6 8" id="KW-0472">Membrane</keyword>
<dbReference type="CDD" id="cd01949">
    <property type="entry name" value="GGDEF"/>
    <property type="match status" value="1"/>
</dbReference>
<evidence type="ECO:0000256" key="8">
    <source>
        <dbReference type="SAM" id="Phobius"/>
    </source>
</evidence>
<dbReference type="GO" id="GO:0005886">
    <property type="term" value="C:plasma membrane"/>
    <property type="evidence" value="ECO:0007669"/>
    <property type="project" value="UniProtKB-SubCell"/>
</dbReference>
<dbReference type="SMART" id="SM00267">
    <property type="entry name" value="GGDEF"/>
    <property type="match status" value="1"/>
</dbReference>
<dbReference type="Proteomes" id="UP000234190">
    <property type="component" value="Unassembled WGS sequence"/>
</dbReference>
<proteinExistence type="predicted"/>
<feature type="transmembrane region" description="Helical" evidence="8">
    <location>
        <begin position="12"/>
        <end position="33"/>
    </location>
</feature>
<dbReference type="SUPFAM" id="SSF103190">
    <property type="entry name" value="Sensory domain-like"/>
    <property type="match status" value="2"/>
</dbReference>
<dbReference type="InterPro" id="IPR000160">
    <property type="entry name" value="GGDEF_dom"/>
</dbReference>
<dbReference type="EC" id="2.7.7.65" evidence="2"/>
<dbReference type="SUPFAM" id="SSF55073">
    <property type="entry name" value="Nucleotide cyclase"/>
    <property type="match status" value="1"/>
</dbReference>
<dbReference type="NCBIfam" id="TIGR00254">
    <property type="entry name" value="GGDEF"/>
    <property type="match status" value="1"/>
</dbReference>
<keyword evidence="5 8" id="KW-1133">Transmembrane helix</keyword>
<dbReference type="Gene3D" id="3.30.70.270">
    <property type="match status" value="1"/>
</dbReference>
<evidence type="ECO:0000256" key="3">
    <source>
        <dbReference type="ARBA" id="ARBA00022475"/>
    </source>
</evidence>
<dbReference type="EMBL" id="PDNW01000009">
    <property type="protein sequence ID" value="PLC49593.1"/>
    <property type="molecule type" value="Genomic_DNA"/>
</dbReference>
<dbReference type="InterPro" id="IPR043128">
    <property type="entry name" value="Rev_trsase/Diguanyl_cyclase"/>
</dbReference>
<dbReference type="GO" id="GO:0052621">
    <property type="term" value="F:diguanylate cyclase activity"/>
    <property type="evidence" value="ECO:0007669"/>
    <property type="project" value="UniProtKB-EC"/>
</dbReference>
<dbReference type="InterPro" id="IPR033479">
    <property type="entry name" value="dCache_1"/>
</dbReference>
<name>A0A2N4U3M0_9BURK</name>
<feature type="domain" description="GGDEF" evidence="9">
    <location>
        <begin position="390"/>
        <end position="518"/>
    </location>
</feature>
<evidence type="ECO:0000256" key="4">
    <source>
        <dbReference type="ARBA" id="ARBA00022692"/>
    </source>
</evidence>
<accession>A0A2N4U3M0</accession>
<dbReference type="Pfam" id="PF00990">
    <property type="entry name" value="GGDEF"/>
    <property type="match status" value="1"/>
</dbReference>
<comment type="caution">
    <text evidence="10">The sequence shown here is derived from an EMBL/GenBank/DDBJ whole genome shotgun (WGS) entry which is preliminary data.</text>
</comment>
<organism evidence="10 11">
    <name type="scientific">Pollutimonas subterranea</name>
    <dbReference type="NCBI Taxonomy" id="2045210"/>
    <lineage>
        <taxon>Bacteria</taxon>
        <taxon>Pseudomonadati</taxon>
        <taxon>Pseudomonadota</taxon>
        <taxon>Betaproteobacteria</taxon>
        <taxon>Burkholderiales</taxon>
        <taxon>Alcaligenaceae</taxon>
        <taxon>Pollutimonas</taxon>
    </lineage>
</organism>
<dbReference type="AlphaFoldDB" id="A0A2N4U3M0"/>
<dbReference type="PANTHER" id="PTHR45138:SF9">
    <property type="entry name" value="DIGUANYLATE CYCLASE DGCM-RELATED"/>
    <property type="match status" value="1"/>
</dbReference>
<dbReference type="OrthoDB" id="9813903at2"/>
<gene>
    <name evidence="10" type="ORF">CR159_11710</name>
</gene>
<keyword evidence="11" id="KW-1185">Reference proteome</keyword>
<comment type="subcellular location">
    <subcellularLocation>
        <location evidence="1">Cell membrane</location>
        <topology evidence="1">Multi-pass membrane protein</topology>
    </subcellularLocation>
</comment>
<dbReference type="CDD" id="cd18773">
    <property type="entry name" value="PDC1_HK_sensor"/>
    <property type="match status" value="1"/>
</dbReference>